<evidence type="ECO:0000256" key="4">
    <source>
        <dbReference type="ARBA" id="ARBA00022984"/>
    </source>
</evidence>
<evidence type="ECO:0000256" key="2">
    <source>
        <dbReference type="ARBA" id="ARBA00022679"/>
    </source>
</evidence>
<keyword evidence="9" id="KW-1185">Reference proteome</keyword>
<comment type="similarity">
    <text evidence="1">Belongs to the FemABX family.</text>
</comment>
<dbReference type="PANTHER" id="PTHR36174:SF1">
    <property type="entry name" value="LIPID II:GLYCINE GLYCYLTRANSFERASE"/>
    <property type="match status" value="1"/>
</dbReference>
<organism evidence="8 9">
    <name type="scientific">Microvirga puerhi</name>
    <dbReference type="NCBI Taxonomy" id="2876078"/>
    <lineage>
        <taxon>Bacteria</taxon>
        <taxon>Pseudomonadati</taxon>
        <taxon>Pseudomonadota</taxon>
        <taxon>Alphaproteobacteria</taxon>
        <taxon>Hyphomicrobiales</taxon>
        <taxon>Methylobacteriaceae</taxon>
        <taxon>Microvirga</taxon>
    </lineage>
</organism>
<evidence type="ECO:0000256" key="6">
    <source>
        <dbReference type="ARBA" id="ARBA00023316"/>
    </source>
</evidence>
<protein>
    <submittedName>
        <fullName evidence="8">GNAT family N-acetyltransferase</fullName>
    </submittedName>
</protein>
<keyword evidence="2" id="KW-0808">Transferase</keyword>
<evidence type="ECO:0000256" key="5">
    <source>
        <dbReference type="ARBA" id="ARBA00023315"/>
    </source>
</evidence>
<dbReference type="InterPro" id="IPR050644">
    <property type="entry name" value="PG_Glycine_Bridge_Synth"/>
</dbReference>
<evidence type="ECO:0000259" key="7">
    <source>
        <dbReference type="Pfam" id="PF13480"/>
    </source>
</evidence>
<keyword evidence="5" id="KW-0012">Acyltransferase</keyword>
<dbReference type="InterPro" id="IPR016181">
    <property type="entry name" value="Acyl_CoA_acyltransferase"/>
</dbReference>
<keyword evidence="4" id="KW-0573">Peptidoglycan synthesis</keyword>
<dbReference type="SUPFAM" id="SSF55729">
    <property type="entry name" value="Acyl-CoA N-acyltransferases (Nat)"/>
    <property type="match status" value="2"/>
</dbReference>
<feature type="domain" description="BioF2-like acetyltransferase" evidence="7">
    <location>
        <begin position="133"/>
        <end position="257"/>
    </location>
</feature>
<dbReference type="PANTHER" id="PTHR36174">
    <property type="entry name" value="LIPID II:GLYCINE GLYCYLTRANSFERASE"/>
    <property type="match status" value="1"/>
</dbReference>
<keyword evidence="6" id="KW-0961">Cell wall biogenesis/degradation</keyword>
<sequence>MTQGFAYGEGKRANGWSVARIAFELRGEIAAICQIQEWWIAGLHLASRISRGPLFLDPVPDVETIISIYRQLRNGWGRILTGPLLITPALPSSKENEELLQRIGYRRRHTLGWHSAQIDLGPSEEEIFRGFSSTFRNLSRRAEKQDLTLELSNNPEAIDWLIGNYSDRMSALGVKHGDHAFFRALATSAGCEFFLLRAMLNREPVGGTALIHAGRVSEYNVAWHHPSARSLNVGHYLIWNAIREAKRRGALVFDVGGLAGVESGFSTFKRALHGKEYQLLDEHISI</sequence>
<proteinExistence type="inferred from homology"/>
<evidence type="ECO:0000313" key="9">
    <source>
        <dbReference type="Proteomes" id="UP000704176"/>
    </source>
</evidence>
<dbReference type="Proteomes" id="UP000704176">
    <property type="component" value="Unassembled WGS sequence"/>
</dbReference>
<accession>A0ABS7VSG1</accession>
<reference evidence="8 9" key="1">
    <citation type="submission" date="2021-09" db="EMBL/GenBank/DDBJ databases">
        <title>The complete genome sequence of a new microorganism.</title>
        <authorList>
            <person name="Zi Z."/>
        </authorList>
    </citation>
    <scope>NUCLEOTIDE SEQUENCE [LARGE SCALE GENOMIC DNA]</scope>
    <source>
        <strain evidence="8 9">WGZ8</strain>
    </source>
</reference>
<dbReference type="Gene3D" id="3.40.630.30">
    <property type="match status" value="1"/>
</dbReference>
<evidence type="ECO:0000313" key="8">
    <source>
        <dbReference type="EMBL" id="MBZ6078091.1"/>
    </source>
</evidence>
<comment type="caution">
    <text evidence="8">The sequence shown here is derived from an EMBL/GenBank/DDBJ whole genome shotgun (WGS) entry which is preliminary data.</text>
</comment>
<dbReference type="RefSeq" id="WP_224314847.1">
    <property type="nucleotide sequence ID" value="NZ_JAIRBM010000015.1"/>
</dbReference>
<dbReference type="PROSITE" id="PS51191">
    <property type="entry name" value="FEMABX"/>
    <property type="match status" value="1"/>
</dbReference>
<evidence type="ECO:0000256" key="3">
    <source>
        <dbReference type="ARBA" id="ARBA00022960"/>
    </source>
</evidence>
<dbReference type="InterPro" id="IPR003447">
    <property type="entry name" value="FEMABX"/>
</dbReference>
<name>A0ABS7VSG1_9HYPH</name>
<dbReference type="EMBL" id="JAIRBM010000015">
    <property type="protein sequence ID" value="MBZ6078091.1"/>
    <property type="molecule type" value="Genomic_DNA"/>
</dbReference>
<dbReference type="Pfam" id="PF13480">
    <property type="entry name" value="Acetyltransf_6"/>
    <property type="match status" value="1"/>
</dbReference>
<evidence type="ECO:0000256" key="1">
    <source>
        <dbReference type="ARBA" id="ARBA00009943"/>
    </source>
</evidence>
<dbReference type="InterPro" id="IPR038740">
    <property type="entry name" value="BioF2-like_GNAT_dom"/>
</dbReference>
<gene>
    <name evidence="8" type="ORF">K9B37_17645</name>
</gene>
<keyword evidence="3" id="KW-0133">Cell shape</keyword>